<keyword evidence="2" id="KW-1185">Reference proteome</keyword>
<evidence type="ECO:0000313" key="1">
    <source>
        <dbReference type="EMBL" id="TBL75321.1"/>
    </source>
</evidence>
<comment type="caution">
    <text evidence="1">The sequence shown here is derived from an EMBL/GenBank/DDBJ whole genome shotgun (WGS) entry which is preliminary data.</text>
</comment>
<reference evidence="1 2" key="1">
    <citation type="submission" date="2019-02" db="EMBL/GenBank/DDBJ databases">
        <title>Paenibacillus sp. nov., isolated from surface-sterilized tissue of Thalictrum simplex L.</title>
        <authorList>
            <person name="Tuo L."/>
        </authorList>
    </citation>
    <scope>NUCLEOTIDE SEQUENCE [LARGE SCALE GENOMIC DNA]</scope>
    <source>
        <strain evidence="1 2">N2SHLJ1</strain>
    </source>
</reference>
<gene>
    <name evidence="1" type="ORF">EYB31_23210</name>
</gene>
<name>A0A4Q9DKK0_9BACL</name>
<dbReference type="EMBL" id="SIRE01000017">
    <property type="protein sequence ID" value="TBL75321.1"/>
    <property type="molecule type" value="Genomic_DNA"/>
</dbReference>
<evidence type="ECO:0008006" key="3">
    <source>
        <dbReference type="Google" id="ProtNLM"/>
    </source>
</evidence>
<dbReference type="AlphaFoldDB" id="A0A4Q9DKK0"/>
<accession>A0A4Q9DKK0</accession>
<protein>
    <recommendedName>
        <fullName evidence="3">Spore coat protein D</fullName>
    </recommendedName>
</protein>
<dbReference type="RefSeq" id="WP_131015809.1">
    <property type="nucleotide sequence ID" value="NZ_SIRE01000017.1"/>
</dbReference>
<dbReference type="Proteomes" id="UP000293142">
    <property type="component" value="Unassembled WGS sequence"/>
</dbReference>
<sequence length="83" mass="9450">MSDFCPTCPAQTVVDPPVTYYQNYFHPQVVTVVHPIEVVNQHHCVPVPHHVYAYSEKDVMCSSVRSRKHAKKTGVSSRKRSVK</sequence>
<evidence type="ECO:0000313" key="2">
    <source>
        <dbReference type="Proteomes" id="UP000293142"/>
    </source>
</evidence>
<dbReference type="OrthoDB" id="2679273at2"/>
<proteinExistence type="predicted"/>
<organism evidence="1 2">
    <name type="scientific">Paenibacillus thalictri</name>
    <dbReference type="NCBI Taxonomy" id="2527873"/>
    <lineage>
        <taxon>Bacteria</taxon>
        <taxon>Bacillati</taxon>
        <taxon>Bacillota</taxon>
        <taxon>Bacilli</taxon>
        <taxon>Bacillales</taxon>
        <taxon>Paenibacillaceae</taxon>
        <taxon>Paenibacillus</taxon>
    </lineage>
</organism>